<reference evidence="1 2" key="1">
    <citation type="journal article" date="2016" name="Mol. Biol. Evol.">
        <title>Comparative Genomics of Early-Diverging Mushroom-Forming Fungi Provides Insights into the Origins of Lignocellulose Decay Capabilities.</title>
        <authorList>
            <person name="Nagy L.G."/>
            <person name="Riley R."/>
            <person name="Tritt A."/>
            <person name="Adam C."/>
            <person name="Daum C."/>
            <person name="Floudas D."/>
            <person name="Sun H."/>
            <person name="Yadav J.S."/>
            <person name="Pangilinan J."/>
            <person name="Larsson K.H."/>
            <person name="Matsuura K."/>
            <person name="Barry K."/>
            <person name="Labutti K."/>
            <person name="Kuo R."/>
            <person name="Ohm R.A."/>
            <person name="Bhattacharya S.S."/>
            <person name="Shirouzu T."/>
            <person name="Yoshinaga Y."/>
            <person name="Martin F.M."/>
            <person name="Grigoriev I.V."/>
            <person name="Hibbett D.S."/>
        </authorList>
    </citation>
    <scope>NUCLEOTIDE SEQUENCE [LARGE SCALE GENOMIC DNA]</scope>
    <source>
        <strain evidence="1 2">93-53</strain>
    </source>
</reference>
<evidence type="ECO:0000313" key="2">
    <source>
        <dbReference type="Proteomes" id="UP000076871"/>
    </source>
</evidence>
<dbReference type="GeneID" id="63830341"/>
<gene>
    <name evidence="1" type="ORF">LAESUDRAFT_763682</name>
</gene>
<evidence type="ECO:0000313" key="1">
    <source>
        <dbReference type="EMBL" id="KZT01559.1"/>
    </source>
</evidence>
<name>A0A165BS92_9APHY</name>
<accession>A0A165BS92</accession>
<sequence length="167" mass="19933">MASPYNVFIATPLTFLMECNNHRLYVHHTGTGDFITFHTFVFTWDNLKIAWHLYSEDSPHRVFSPIRFVDKEEGVEHYEIELFRTFFNQVTYRDVKTPHELMPVIFQPLITMIECPRWLTDGVDELEAVRYEDRSISHWAPTGFHPHHQEDLDDWEVVHHTTILVYS</sequence>
<dbReference type="AlphaFoldDB" id="A0A165BS92"/>
<organism evidence="1 2">
    <name type="scientific">Laetiporus sulphureus 93-53</name>
    <dbReference type="NCBI Taxonomy" id="1314785"/>
    <lineage>
        <taxon>Eukaryota</taxon>
        <taxon>Fungi</taxon>
        <taxon>Dikarya</taxon>
        <taxon>Basidiomycota</taxon>
        <taxon>Agaricomycotina</taxon>
        <taxon>Agaricomycetes</taxon>
        <taxon>Polyporales</taxon>
        <taxon>Laetiporus</taxon>
    </lineage>
</organism>
<dbReference type="Proteomes" id="UP000076871">
    <property type="component" value="Unassembled WGS sequence"/>
</dbReference>
<protein>
    <submittedName>
        <fullName evidence="1">Uncharacterized protein</fullName>
    </submittedName>
</protein>
<proteinExistence type="predicted"/>
<dbReference type="InParanoid" id="A0A165BS92"/>
<dbReference type="RefSeq" id="XP_040759299.1">
    <property type="nucleotide sequence ID" value="XM_040913313.1"/>
</dbReference>
<keyword evidence="2" id="KW-1185">Reference proteome</keyword>
<dbReference type="EMBL" id="KV427663">
    <property type="protein sequence ID" value="KZT01559.1"/>
    <property type="molecule type" value="Genomic_DNA"/>
</dbReference>